<dbReference type="AlphaFoldDB" id="A0A1Q9BXP0"/>
<keyword evidence="2" id="KW-1133">Transmembrane helix</keyword>
<dbReference type="EMBL" id="LSRX01002482">
    <property type="protein sequence ID" value="OLP75438.1"/>
    <property type="molecule type" value="Genomic_DNA"/>
</dbReference>
<feature type="region of interest" description="Disordered" evidence="1">
    <location>
        <begin position="399"/>
        <end position="426"/>
    </location>
</feature>
<reference evidence="3 4" key="1">
    <citation type="submission" date="2016-02" db="EMBL/GenBank/DDBJ databases">
        <title>Genome analysis of coral dinoflagellate symbionts highlights evolutionary adaptations to a symbiotic lifestyle.</title>
        <authorList>
            <person name="Aranda M."/>
            <person name="Li Y."/>
            <person name="Liew Y.J."/>
            <person name="Baumgarten S."/>
            <person name="Simakov O."/>
            <person name="Wilson M."/>
            <person name="Piel J."/>
            <person name="Ashoor H."/>
            <person name="Bougouffa S."/>
            <person name="Bajic V.B."/>
            <person name="Ryu T."/>
            <person name="Ravasi T."/>
            <person name="Bayer T."/>
            <person name="Micklem G."/>
            <person name="Kim H."/>
            <person name="Bhak J."/>
            <person name="Lajeunesse T.C."/>
            <person name="Voolstra C.R."/>
        </authorList>
    </citation>
    <scope>NUCLEOTIDE SEQUENCE [LARGE SCALE GENOMIC DNA]</scope>
    <source>
        <strain evidence="3 4">CCMP2467</strain>
    </source>
</reference>
<dbReference type="Proteomes" id="UP000186817">
    <property type="component" value="Unassembled WGS sequence"/>
</dbReference>
<dbReference type="OrthoDB" id="418237at2759"/>
<comment type="caution">
    <text evidence="3">The sequence shown here is derived from an EMBL/GenBank/DDBJ whole genome shotgun (WGS) entry which is preliminary data.</text>
</comment>
<evidence type="ECO:0000313" key="4">
    <source>
        <dbReference type="Proteomes" id="UP000186817"/>
    </source>
</evidence>
<feature type="region of interest" description="Disordered" evidence="1">
    <location>
        <begin position="101"/>
        <end position="121"/>
    </location>
</feature>
<evidence type="ECO:0000313" key="3">
    <source>
        <dbReference type="EMBL" id="OLP75438.1"/>
    </source>
</evidence>
<sequence length="997" mass="108888">MFTHEVNNDRGQMQEPFLRRVGPAQGQLDSCSLVRAWLACPYQRPSGPPLFEEGFPVWVGGEQSESHSLADVRSFLASEAVGGRVAVSPHVLTADLETVGDFQGSQDKEEEAGSRVVRPAGSHPGDDILVIPCVEDDAPLPSVAVTDHHGDRMASPPRYATFEEAPFADAIKGLGSIDPTADPFAPTPVPLGEWPMLGTLGTPAKMEKDQITAEAVRTALHQDLVSDAMAEVKLHGAISLRGLRLALERSGLELGNPLPARLFWEKCALQTEGCADQGAGTGMFPTERLTAGMRLDDTSQVAMSLTFDPGGWALEEKARDEKAHVSDSSEEMIAGEAEEAQDEAQTGTKRTAEEAQGEAQTSTKLTHEEAQREAQTSTKRVETVDAEWYTVRTLAVPEGDATRMATEDDEENDPRDKHIVTGHADQPPTLEAHVLRDYDDQAEVEEIERLIQMGVLVEPVRGATFATIWKGDKGTWWRRARLVARQYRWATDMEAEDTFSPDSAAVLHLNVDLEERKAAQVHVDDAMLAGDEETVNPLLANLRGKYTIKVNGPFFPGDEFEFLKRRFRIEADGSITVRAAAHFYLDIYSLLGEPRLRNTPGPVGDLFMVDDSPALGPTDGTLFRTVVGKLLYIAAERPDVQVVIQFLASKAAAPTEGALRVLKHLAGFMKATEGHGVNLKAAKGASIMNFAAHDTYSQHLVEAVSDSNFGTDRATRKSLVALTQTVGESILIHKVWEFLTRASADHVARSNSSVARAIASRLGVGRVKHLQTSGPREGIASGSQRLCAVAGMVDDSGSKGVNAKTLHLVQLLLAGTLQGCAYESYEDTSVFLELVGTVYEEHPRYFVFFLTALALLVTAFLGYLNGVQWRMSIQIGRGPTSGLEPGYGMSGPARSNERNVKTDNSQNEHHEPDTADPDTENSQDEHTAGRTGTPARSRHAARPRSGRPDEPVDVATNLKRIVRYAPNWGYGYPVATYQTLADLNQIYFEHKPRRKRR</sequence>
<evidence type="ECO:0000256" key="2">
    <source>
        <dbReference type="SAM" id="Phobius"/>
    </source>
</evidence>
<feature type="transmembrane region" description="Helical" evidence="2">
    <location>
        <begin position="845"/>
        <end position="864"/>
    </location>
</feature>
<proteinExistence type="predicted"/>
<feature type="region of interest" description="Disordered" evidence="1">
    <location>
        <begin position="318"/>
        <end position="381"/>
    </location>
</feature>
<name>A0A1Q9BXP0_SYMMI</name>
<evidence type="ECO:0000256" key="1">
    <source>
        <dbReference type="SAM" id="MobiDB-lite"/>
    </source>
</evidence>
<feature type="region of interest" description="Disordered" evidence="1">
    <location>
        <begin position="880"/>
        <end position="953"/>
    </location>
</feature>
<keyword evidence="4" id="KW-1185">Reference proteome</keyword>
<accession>A0A1Q9BXP0</accession>
<gene>
    <name evidence="3" type="ORF">AK812_SmicGene44758</name>
</gene>
<protein>
    <submittedName>
        <fullName evidence="3">Uncharacterized protein</fullName>
    </submittedName>
</protein>
<feature type="compositionally biased region" description="Basic and acidic residues" evidence="1">
    <location>
        <begin position="318"/>
        <end position="327"/>
    </location>
</feature>
<organism evidence="3 4">
    <name type="scientific">Symbiodinium microadriaticum</name>
    <name type="common">Dinoflagellate</name>
    <name type="synonym">Zooxanthella microadriatica</name>
    <dbReference type="NCBI Taxonomy" id="2951"/>
    <lineage>
        <taxon>Eukaryota</taxon>
        <taxon>Sar</taxon>
        <taxon>Alveolata</taxon>
        <taxon>Dinophyceae</taxon>
        <taxon>Suessiales</taxon>
        <taxon>Symbiodiniaceae</taxon>
        <taxon>Symbiodinium</taxon>
    </lineage>
</organism>
<feature type="compositionally biased region" description="Basic and acidic residues" evidence="1">
    <location>
        <begin position="895"/>
        <end position="913"/>
    </location>
</feature>
<feature type="compositionally biased region" description="Basic residues" evidence="1">
    <location>
        <begin position="936"/>
        <end position="945"/>
    </location>
</feature>
<keyword evidence="2" id="KW-0812">Transmembrane</keyword>
<keyword evidence="2" id="KW-0472">Membrane</keyword>